<dbReference type="PANTHER" id="PTHR30313">
    <property type="entry name" value="DNA PRIMASE"/>
    <property type="match status" value="1"/>
</dbReference>
<dbReference type="CDD" id="cd03364">
    <property type="entry name" value="TOPRIM_DnaG_primases"/>
    <property type="match status" value="1"/>
</dbReference>
<feature type="domain" description="Toprim" evidence="15">
    <location>
        <begin position="252"/>
        <end position="333"/>
    </location>
</feature>
<dbReference type="GO" id="GO:1990077">
    <property type="term" value="C:primosome complex"/>
    <property type="evidence" value="ECO:0007669"/>
    <property type="project" value="UniProtKB-KW"/>
</dbReference>
<feature type="zinc finger region" description="CHC2-type" evidence="12 14">
    <location>
        <begin position="38"/>
        <end position="62"/>
    </location>
</feature>
<evidence type="ECO:0000256" key="3">
    <source>
        <dbReference type="ARBA" id="ARBA00022679"/>
    </source>
</evidence>
<evidence type="ECO:0000256" key="11">
    <source>
        <dbReference type="ARBA" id="ARBA00023163"/>
    </source>
</evidence>
<dbReference type="InterPro" id="IPR036977">
    <property type="entry name" value="DNA_primase_Znf_CHC2"/>
</dbReference>
<dbReference type="GO" id="GO:0003678">
    <property type="term" value="F:DNA helicase activity"/>
    <property type="evidence" value="ECO:0007669"/>
    <property type="project" value="InterPro"/>
</dbReference>
<dbReference type="InterPro" id="IPR002694">
    <property type="entry name" value="Znf_CHC2"/>
</dbReference>
<evidence type="ECO:0000256" key="1">
    <source>
        <dbReference type="ARBA" id="ARBA00022478"/>
    </source>
</evidence>
<dbReference type="NCBIfam" id="TIGR01391">
    <property type="entry name" value="dnaG"/>
    <property type="match status" value="1"/>
</dbReference>
<dbReference type="EC" id="2.7.7.101" evidence="12"/>
<dbReference type="InterPro" id="IPR007693">
    <property type="entry name" value="DNA_helicase_DnaB-like_N"/>
</dbReference>
<dbReference type="SMART" id="SM00400">
    <property type="entry name" value="ZnF_CHCC"/>
    <property type="match status" value="1"/>
</dbReference>
<dbReference type="InterPro" id="IPR037068">
    <property type="entry name" value="DNA_primase_core_N_sf"/>
</dbReference>
<dbReference type="InterPro" id="IPR006171">
    <property type="entry name" value="TOPRIM_dom"/>
</dbReference>
<dbReference type="InterPro" id="IPR050219">
    <property type="entry name" value="DnaG_primase"/>
</dbReference>
<comment type="function">
    <text evidence="12 13">RNA polymerase that catalyzes the synthesis of short RNA molecules used as primers for DNA polymerase during DNA replication.</text>
</comment>
<sequence length="584" mass="66288">MAIPKSFIQQLLLHCDIEDVVSSYLPLKREGRNQKTLCPFHSEKTPSMVIYPNTQSFYCFGCGAGGDVISFVMRIENLDYVEAVHFLAKRAGLTVPEDGESDKTGQMKTRILEINRETARFFHHCLKSPAGKAGYDYFKNRQLSDKTITKYGLGYAPDSWNALRDHLRKKGFSYPEMEAACVVVKGKKGSYYDQFRNRVMFPIIDLRGNVIAFGGRVLDDSKPKYLNSPDTLVFKKSRNLFSLNFAKNQKGNRLILAEGYMDVISINAAGFENVVATLGTALTAEQARLISKYATEVVIAYDSDEAGQKATHRAINLLSEVGVSAKILKMSGAKDPDEYIKKFGARRFEMLLDDAGNVVEFELNKLKAAYDLENTSDKVEYVRRSISVISSIQNRMEREVYAGLVSKDTGVSVASILSQVDSAIKRKRRQQEKDEWNSIQKETRAATDRINPEKANFYKEALAEEQIIAYLLRNPEDTVQILSQIREEDFVTSFNRKVLSCMISLFQANNEIVLSALTPYFIQPEMGRISQILARTDENRFSREVLEDCIRVLKQHKSSLKAIDLANATPEELERYRENLKKRF</sequence>
<dbReference type="FunFam" id="3.90.580.10:FF:000001">
    <property type="entry name" value="DNA primase"/>
    <property type="match status" value="1"/>
</dbReference>
<dbReference type="Gene3D" id="1.10.860.10">
    <property type="entry name" value="DNAb Helicase, Chain A"/>
    <property type="match status" value="1"/>
</dbReference>
<dbReference type="Pfam" id="PF00772">
    <property type="entry name" value="DnaB"/>
    <property type="match status" value="1"/>
</dbReference>
<dbReference type="Pfam" id="PF01807">
    <property type="entry name" value="Zn_ribbon_DnaG"/>
    <property type="match status" value="1"/>
</dbReference>
<evidence type="ECO:0000313" key="16">
    <source>
        <dbReference type="EMBL" id="MBC8609787.1"/>
    </source>
</evidence>
<evidence type="ECO:0000256" key="2">
    <source>
        <dbReference type="ARBA" id="ARBA00022515"/>
    </source>
</evidence>
<keyword evidence="1 12" id="KW-0240">DNA-directed RNA polymerase</keyword>
<dbReference type="HAMAP" id="MF_00974">
    <property type="entry name" value="DNA_primase_DnaG"/>
    <property type="match status" value="1"/>
</dbReference>
<keyword evidence="7 12" id="KW-0863">Zinc-finger</keyword>
<dbReference type="SUPFAM" id="SSF56731">
    <property type="entry name" value="DNA primase core"/>
    <property type="match status" value="1"/>
</dbReference>
<dbReference type="PANTHER" id="PTHR30313:SF2">
    <property type="entry name" value="DNA PRIMASE"/>
    <property type="match status" value="1"/>
</dbReference>
<comment type="caution">
    <text evidence="16">The sequence shown here is derived from an EMBL/GenBank/DDBJ whole genome shotgun (WGS) entry which is preliminary data.</text>
</comment>
<name>A0A8J6P9U3_9FIRM</name>
<dbReference type="RefSeq" id="WP_187536163.1">
    <property type="nucleotide sequence ID" value="NZ_JACRTL010000001.1"/>
</dbReference>
<evidence type="ECO:0000256" key="6">
    <source>
        <dbReference type="ARBA" id="ARBA00022723"/>
    </source>
</evidence>
<gene>
    <name evidence="12" type="primary">dnaG</name>
    <name evidence="16" type="ORF">H8702_01455</name>
</gene>
<dbReference type="FunFam" id="3.90.980.10:FF:000001">
    <property type="entry name" value="DNA primase"/>
    <property type="match status" value="1"/>
</dbReference>
<dbReference type="EMBL" id="JACRTL010000001">
    <property type="protein sequence ID" value="MBC8609787.1"/>
    <property type="molecule type" value="Genomic_DNA"/>
</dbReference>
<keyword evidence="2 12" id="KW-0639">Primosome</keyword>
<dbReference type="PROSITE" id="PS50880">
    <property type="entry name" value="TOPRIM"/>
    <property type="match status" value="1"/>
</dbReference>
<comment type="cofactor">
    <cofactor evidence="12 13 14">
        <name>Zn(2+)</name>
        <dbReference type="ChEBI" id="CHEBI:29105"/>
    </cofactor>
    <text evidence="12 13 14">Binds 1 zinc ion per monomer.</text>
</comment>
<dbReference type="Gene3D" id="3.40.1360.10">
    <property type="match status" value="1"/>
</dbReference>
<comment type="catalytic activity">
    <reaction evidence="12">
        <text>ssDNA + n NTP = ssDNA/pppN(pN)n-1 hybrid + (n-1) diphosphate.</text>
        <dbReference type="EC" id="2.7.7.101"/>
    </reaction>
</comment>
<dbReference type="GO" id="GO:0003899">
    <property type="term" value="F:DNA-directed RNA polymerase activity"/>
    <property type="evidence" value="ECO:0007669"/>
    <property type="project" value="UniProtKB-UniRule"/>
</dbReference>
<dbReference type="InterPro" id="IPR019475">
    <property type="entry name" value="DNA_primase_DnaB-bd"/>
</dbReference>
<accession>A0A8J6P9U3</accession>
<keyword evidence="8 12" id="KW-0862">Zinc</keyword>
<dbReference type="Proteomes" id="UP000632659">
    <property type="component" value="Unassembled WGS sequence"/>
</dbReference>
<dbReference type="GO" id="GO:0006269">
    <property type="term" value="P:DNA replication, synthesis of primer"/>
    <property type="evidence" value="ECO:0007669"/>
    <property type="project" value="UniProtKB-UniRule"/>
</dbReference>
<dbReference type="GO" id="GO:0003677">
    <property type="term" value="F:DNA binding"/>
    <property type="evidence" value="ECO:0007669"/>
    <property type="project" value="UniProtKB-KW"/>
</dbReference>
<dbReference type="InterPro" id="IPR016136">
    <property type="entry name" value="DNA_helicase_N/primase_C"/>
</dbReference>
<evidence type="ECO:0000256" key="14">
    <source>
        <dbReference type="PIRSR" id="PIRSR002811-1"/>
    </source>
</evidence>
<keyword evidence="9" id="KW-0460">Magnesium</keyword>
<evidence type="ECO:0000256" key="7">
    <source>
        <dbReference type="ARBA" id="ARBA00022771"/>
    </source>
</evidence>
<dbReference type="Gene3D" id="3.90.980.10">
    <property type="entry name" value="DNA primase, catalytic core, N-terminal domain"/>
    <property type="match status" value="1"/>
</dbReference>
<dbReference type="SUPFAM" id="SSF57783">
    <property type="entry name" value="Zinc beta-ribbon"/>
    <property type="match status" value="1"/>
</dbReference>
<evidence type="ECO:0000256" key="12">
    <source>
        <dbReference type="HAMAP-Rule" id="MF_00974"/>
    </source>
</evidence>
<evidence type="ECO:0000256" key="5">
    <source>
        <dbReference type="ARBA" id="ARBA00022705"/>
    </source>
</evidence>
<proteinExistence type="inferred from homology"/>
<evidence type="ECO:0000259" key="15">
    <source>
        <dbReference type="PROSITE" id="PS50880"/>
    </source>
</evidence>
<dbReference type="GO" id="GO:0005524">
    <property type="term" value="F:ATP binding"/>
    <property type="evidence" value="ECO:0007669"/>
    <property type="project" value="InterPro"/>
</dbReference>
<dbReference type="SMART" id="SM00493">
    <property type="entry name" value="TOPRIM"/>
    <property type="match status" value="1"/>
</dbReference>
<keyword evidence="4 12" id="KW-0548">Nucleotidyltransferase</keyword>
<evidence type="ECO:0000256" key="10">
    <source>
        <dbReference type="ARBA" id="ARBA00023125"/>
    </source>
</evidence>
<evidence type="ECO:0000256" key="13">
    <source>
        <dbReference type="PIRNR" id="PIRNR002811"/>
    </source>
</evidence>
<comment type="similarity">
    <text evidence="12 13">Belongs to the DnaG primase family.</text>
</comment>
<keyword evidence="6 12" id="KW-0479">Metal-binding</keyword>
<dbReference type="GO" id="GO:0000428">
    <property type="term" value="C:DNA-directed RNA polymerase complex"/>
    <property type="evidence" value="ECO:0007669"/>
    <property type="project" value="UniProtKB-KW"/>
</dbReference>
<evidence type="ECO:0000256" key="9">
    <source>
        <dbReference type="ARBA" id="ARBA00022842"/>
    </source>
</evidence>
<dbReference type="GO" id="GO:0008270">
    <property type="term" value="F:zinc ion binding"/>
    <property type="evidence" value="ECO:0007669"/>
    <property type="project" value="UniProtKB-UniRule"/>
</dbReference>
<dbReference type="InterPro" id="IPR036185">
    <property type="entry name" value="DNA_heli_DnaB-like_N_sf"/>
</dbReference>
<dbReference type="SUPFAM" id="SSF48024">
    <property type="entry name" value="N-terminal domain of DnaB helicase"/>
    <property type="match status" value="1"/>
</dbReference>
<dbReference type="Pfam" id="PF08275">
    <property type="entry name" value="DNAG_N"/>
    <property type="match status" value="1"/>
</dbReference>
<dbReference type="Pfam" id="PF13155">
    <property type="entry name" value="Toprim_2"/>
    <property type="match status" value="1"/>
</dbReference>
<organism evidence="16 17">
    <name type="scientific">Massiliimalia timonensis</name>
    <dbReference type="NCBI Taxonomy" id="1987501"/>
    <lineage>
        <taxon>Bacteria</taxon>
        <taxon>Bacillati</taxon>
        <taxon>Bacillota</taxon>
        <taxon>Clostridia</taxon>
        <taxon>Eubacteriales</taxon>
        <taxon>Oscillospiraceae</taxon>
        <taxon>Massiliimalia</taxon>
    </lineage>
</organism>
<dbReference type="InterPro" id="IPR013264">
    <property type="entry name" value="DNAG_N"/>
</dbReference>
<keyword evidence="17" id="KW-1185">Reference proteome</keyword>
<evidence type="ECO:0000313" key="17">
    <source>
        <dbReference type="Proteomes" id="UP000632659"/>
    </source>
</evidence>
<comment type="domain">
    <text evidence="12">Contains an N-terminal zinc-binding domain, a central core domain that contains the primase activity, and a C-terminal DnaB-binding domain.</text>
</comment>
<dbReference type="Pfam" id="PF10410">
    <property type="entry name" value="DnaB_bind"/>
    <property type="match status" value="1"/>
</dbReference>
<dbReference type="AlphaFoldDB" id="A0A8J6P9U3"/>
<comment type="subunit">
    <text evidence="12">Monomer. Interacts with DnaB.</text>
</comment>
<dbReference type="InterPro" id="IPR034151">
    <property type="entry name" value="TOPRIM_DnaG_bac"/>
</dbReference>
<dbReference type="PIRSF" id="PIRSF002811">
    <property type="entry name" value="DnaG"/>
    <property type="match status" value="1"/>
</dbReference>
<keyword evidence="11 12" id="KW-0804">Transcription</keyword>
<dbReference type="GO" id="GO:0005737">
    <property type="term" value="C:cytoplasm"/>
    <property type="evidence" value="ECO:0007669"/>
    <property type="project" value="TreeGrafter"/>
</dbReference>
<reference evidence="16" key="1">
    <citation type="submission" date="2020-08" db="EMBL/GenBank/DDBJ databases">
        <title>Genome public.</title>
        <authorList>
            <person name="Liu C."/>
            <person name="Sun Q."/>
        </authorList>
    </citation>
    <scope>NUCLEOTIDE SEQUENCE</scope>
    <source>
        <strain evidence="16">NSJ-15</strain>
    </source>
</reference>
<dbReference type="Gene3D" id="3.90.580.10">
    <property type="entry name" value="Zinc finger, CHC2-type domain"/>
    <property type="match status" value="1"/>
</dbReference>
<dbReference type="InterPro" id="IPR006295">
    <property type="entry name" value="DNA_primase_DnaG"/>
</dbReference>
<evidence type="ECO:0000256" key="4">
    <source>
        <dbReference type="ARBA" id="ARBA00022695"/>
    </source>
</evidence>
<keyword evidence="10 12" id="KW-0238">DNA-binding</keyword>
<evidence type="ECO:0000256" key="8">
    <source>
        <dbReference type="ARBA" id="ARBA00022833"/>
    </source>
</evidence>
<keyword evidence="3 12" id="KW-0808">Transferase</keyword>
<keyword evidence="5 12" id="KW-0235">DNA replication</keyword>
<dbReference type="InterPro" id="IPR030846">
    <property type="entry name" value="DnaG_bac"/>
</dbReference>
<protein>
    <recommendedName>
        <fullName evidence="12 13">DNA primase</fullName>
        <ecNumber evidence="12">2.7.7.101</ecNumber>
    </recommendedName>
</protein>